<keyword evidence="1" id="KW-0732">Signal</keyword>
<feature type="chain" id="PRO_5042554772" evidence="1">
    <location>
        <begin position="22"/>
        <end position="125"/>
    </location>
</feature>
<evidence type="ECO:0000313" key="3">
    <source>
        <dbReference type="Proteomes" id="UP001239795"/>
    </source>
</evidence>
<organism evidence="2 3">
    <name type="scientific">Colletotrichum melonis</name>
    <dbReference type="NCBI Taxonomy" id="1209925"/>
    <lineage>
        <taxon>Eukaryota</taxon>
        <taxon>Fungi</taxon>
        <taxon>Dikarya</taxon>
        <taxon>Ascomycota</taxon>
        <taxon>Pezizomycotina</taxon>
        <taxon>Sordariomycetes</taxon>
        <taxon>Hypocreomycetidae</taxon>
        <taxon>Glomerellales</taxon>
        <taxon>Glomerellaceae</taxon>
        <taxon>Colletotrichum</taxon>
        <taxon>Colletotrichum acutatum species complex</taxon>
    </lineage>
</organism>
<sequence>IRRTPFLQWLGVALFWLGRPACDLQDSQKSCGSHATTCTTTHTQYRGGRGRPAGWSPTSARRALLPTLGHRANIHPLVASRGRMFNAAGLQYLVAYRSPVSVPSFANELEWGALLHFPTDLAAVV</sequence>
<keyword evidence="3" id="KW-1185">Reference proteome</keyword>
<evidence type="ECO:0000256" key="1">
    <source>
        <dbReference type="SAM" id="SignalP"/>
    </source>
</evidence>
<name>A0AAI9TWU9_9PEZI</name>
<dbReference type="AlphaFoldDB" id="A0AAI9TWU9"/>
<reference evidence="2 3" key="1">
    <citation type="submission" date="2016-10" db="EMBL/GenBank/DDBJ databases">
        <title>The genome sequence of Colletotrichum fioriniae PJ7.</title>
        <authorList>
            <person name="Baroncelli R."/>
        </authorList>
    </citation>
    <scope>NUCLEOTIDE SEQUENCE [LARGE SCALE GENOMIC DNA]</scope>
    <source>
        <strain evidence="2">Col 31</strain>
    </source>
</reference>
<gene>
    <name evidence="2" type="ORF">CMEL01_10405</name>
</gene>
<proteinExistence type="predicted"/>
<dbReference type="Proteomes" id="UP001239795">
    <property type="component" value="Unassembled WGS sequence"/>
</dbReference>
<accession>A0AAI9TWU9</accession>
<feature type="signal peptide" evidence="1">
    <location>
        <begin position="1"/>
        <end position="21"/>
    </location>
</feature>
<comment type="caution">
    <text evidence="2">The sequence shown here is derived from an EMBL/GenBank/DDBJ whole genome shotgun (WGS) entry which is preliminary data.</text>
</comment>
<feature type="non-terminal residue" evidence="2">
    <location>
        <position position="1"/>
    </location>
</feature>
<dbReference type="EMBL" id="MLGG01000090">
    <property type="protein sequence ID" value="KAK1446162.1"/>
    <property type="molecule type" value="Genomic_DNA"/>
</dbReference>
<protein>
    <submittedName>
        <fullName evidence="2">Uncharacterized protein</fullName>
    </submittedName>
</protein>
<evidence type="ECO:0000313" key="2">
    <source>
        <dbReference type="EMBL" id="KAK1446162.1"/>
    </source>
</evidence>